<dbReference type="AlphaFoldDB" id="D6SQA3"/>
<dbReference type="Proteomes" id="UP000005496">
    <property type="component" value="Unassembled WGS sequence"/>
</dbReference>
<keyword evidence="2" id="KW-1185">Reference proteome</keyword>
<name>D6SQA3_9BACT</name>
<comment type="caution">
    <text evidence="1">The sequence shown here is derived from an EMBL/GenBank/DDBJ whole genome shotgun (WGS) entry which is preliminary data.</text>
</comment>
<protein>
    <submittedName>
        <fullName evidence="1">Uncharacterized protein</fullName>
    </submittedName>
</protein>
<evidence type="ECO:0000313" key="1">
    <source>
        <dbReference type="EMBL" id="EFI34929.1"/>
    </source>
</evidence>
<evidence type="ECO:0000313" key="2">
    <source>
        <dbReference type="Proteomes" id="UP000005496"/>
    </source>
</evidence>
<sequence length="314" mass="35674">MQPLLNSLHNQHPIIPIIYLMNITSELDSYLISDDIMAAAYSGTTLKQRAWMKKQTAHLCTHYGLDGHHYTRSLQHRASDFSRTSMTRPVDYAGLVIDSFPPAWNKLLALLVPAAMQGSTETGVFVLSDNPEAINPELLTALELAGIEDIYCLDLDTLKDWLSRQGQDLECLFFACSQDFNVPDKGNHPFNRRRWLHLTGQETYRSAVWADKNHDWDWDVLAWANPDVYFLAAGEKAGQAPQGFEILDVEPGELKDMDVDVFFGPEEYFKDTRAPLGLSPGLEACWVWPGLDRHFFSSRREFWAGMPAHRNNNS</sequence>
<dbReference type="RefSeq" id="WP_008870243.1">
    <property type="nucleotide sequence ID" value="NZ_ACJN02000002.1"/>
</dbReference>
<organism evidence="1 2">
    <name type="scientific">Desulfonatronospira thiodismutans ASO3-1</name>
    <dbReference type="NCBI Taxonomy" id="555779"/>
    <lineage>
        <taxon>Bacteria</taxon>
        <taxon>Pseudomonadati</taxon>
        <taxon>Thermodesulfobacteriota</taxon>
        <taxon>Desulfovibrionia</taxon>
        <taxon>Desulfovibrionales</taxon>
        <taxon>Desulfonatronovibrionaceae</taxon>
        <taxon>Desulfonatronospira</taxon>
    </lineage>
</organism>
<accession>D6SQA3</accession>
<proteinExistence type="predicted"/>
<dbReference type="OrthoDB" id="5455089at2"/>
<gene>
    <name evidence="1" type="ORF">Dthio_PD2320</name>
</gene>
<dbReference type="EMBL" id="ACJN02000002">
    <property type="protein sequence ID" value="EFI34929.1"/>
    <property type="molecule type" value="Genomic_DNA"/>
</dbReference>
<reference evidence="1" key="1">
    <citation type="submission" date="2010-05" db="EMBL/GenBank/DDBJ databases">
        <title>The draft genome of Desulfonatronospira thiodismutans ASO3-1.</title>
        <authorList>
            <consortium name="US DOE Joint Genome Institute (JGI-PGF)"/>
            <person name="Lucas S."/>
            <person name="Copeland A."/>
            <person name="Lapidus A."/>
            <person name="Cheng J.-F."/>
            <person name="Bruce D."/>
            <person name="Goodwin L."/>
            <person name="Pitluck S."/>
            <person name="Chertkov O."/>
            <person name="Brettin T."/>
            <person name="Detter J.C."/>
            <person name="Han C."/>
            <person name="Land M.L."/>
            <person name="Hauser L."/>
            <person name="Kyrpides N."/>
            <person name="Mikhailova N."/>
            <person name="Muyzer G."/>
            <person name="Woyke T."/>
        </authorList>
    </citation>
    <scope>NUCLEOTIDE SEQUENCE [LARGE SCALE GENOMIC DNA]</scope>
    <source>
        <strain evidence="1">ASO3-1</strain>
    </source>
</reference>